<sequence length="152" mass="16931">MPPVPIRPGIYKIHAHLIGATSLVTATEHAIEKGAPVITDHLNPMPLEQEWAIVPVEPMPGAPYVMHLAFHETGGLLVDQDRLWVNNVPREQWAKFTFERVIGGVKILSEKGLVWRAGHRGAQIELHPPQSAVQAAFQEAWTLEFVRDLGED</sequence>
<keyword evidence="2" id="KW-1185">Reference proteome</keyword>
<dbReference type="Proteomes" id="UP000503540">
    <property type="component" value="Chromosome"/>
</dbReference>
<dbReference type="RefSeq" id="WP_167476796.1">
    <property type="nucleotide sequence ID" value="NZ_CP046172.1"/>
</dbReference>
<evidence type="ECO:0000313" key="1">
    <source>
        <dbReference type="EMBL" id="QIS14375.1"/>
    </source>
</evidence>
<gene>
    <name evidence="1" type="ORF">F5544_32690</name>
</gene>
<organism evidence="1 2">
    <name type="scientific">Nocardia arthritidis</name>
    <dbReference type="NCBI Taxonomy" id="228602"/>
    <lineage>
        <taxon>Bacteria</taxon>
        <taxon>Bacillati</taxon>
        <taxon>Actinomycetota</taxon>
        <taxon>Actinomycetes</taxon>
        <taxon>Mycobacteriales</taxon>
        <taxon>Nocardiaceae</taxon>
        <taxon>Nocardia</taxon>
    </lineage>
</organism>
<dbReference type="KEGG" id="nah:F5544_32690"/>
<name>A0A6G9YM45_9NOCA</name>
<protein>
    <submittedName>
        <fullName evidence="1">Uncharacterized protein</fullName>
    </submittedName>
</protein>
<reference evidence="1 2" key="1">
    <citation type="journal article" date="2019" name="ACS Chem. Biol.">
        <title>Identification and Mobilization of a Cryptic Antibiotic Biosynthesis Gene Locus from a Human-Pathogenic Nocardia Isolate.</title>
        <authorList>
            <person name="Herisse M."/>
            <person name="Ishida K."/>
            <person name="Porter J.L."/>
            <person name="Howden B."/>
            <person name="Hertweck C."/>
            <person name="Stinear T.P."/>
            <person name="Pidot S.J."/>
        </authorList>
    </citation>
    <scope>NUCLEOTIDE SEQUENCE [LARGE SCALE GENOMIC DNA]</scope>
    <source>
        <strain evidence="1 2">AUSMDU00012717</strain>
    </source>
</reference>
<dbReference type="AlphaFoldDB" id="A0A6G9YM45"/>
<evidence type="ECO:0000313" key="2">
    <source>
        <dbReference type="Proteomes" id="UP000503540"/>
    </source>
</evidence>
<accession>A0A6G9YM45</accession>
<proteinExistence type="predicted"/>
<dbReference type="EMBL" id="CP046172">
    <property type="protein sequence ID" value="QIS14375.1"/>
    <property type="molecule type" value="Genomic_DNA"/>
</dbReference>